<gene>
    <name evidence="1" type="ORF">DERYTH_LOCUS7137</name>
</gene>
<reference evidence="1" key="1">
    <citation type="submission" date="2021-06" db="EMBL/GenBank/DDBJ databases">
        <authorList>
            <person name="Kallberg Y."/>
            <person name="Tangrot J."/>
            <person name="Rosling A."/>
        </authorList>
    </citation>
    <scope>NUCLEOTIDE SEQUENCE</scope>
    <source>
        <strain evidence="1">MA453B</strain>
    </source>
</reference>
<dbReference type="EMBL" id="CAJVPY010003388">
    <property type="protein sequence ID" value="CAG8590506.1"/>
    <property type="molecule type" value="Genomic_DNA"/>
</dbReference>
<evidence type="ECO:0000313" key="1">
    <source>
        <dbReference type="EMBL" id="CAG8590506.1"/>
    </source>
</evidence>
<organism evidence="1 2">
    <name type="scientific">Dentiscutata erythropus</name>
    <dbReference type="NCBI Taxonomy" id="1348616"/>
    <lineage>
        <taxon>Eukaryota</taxon>
        <taxon>Fungi</taxon>
        <taxon>Fungi incertae sedis</taxon>
        <taxon>Mucoromycota</taxon>
        <taxon>Glomeromycotina</taxon>
        <taxon>Glomeromycetes</taxon>
        <taxon>Diversisporales</taxon>
        <taxon>Gigasporaceae</taxon>
        <taxon>Dentiscutata</taxon>
    </lineage>
</organism>
<name>A0A9N9C3V6_9GLOM</name>
<dbReference type="Proteomes" id="UP000789405">
    <property type="component" value="Unassembled WGS sequence"/>
</dbReference>
<proteinExistence type="predicted"/>
<protein>
    <submittedName>
        <fullName evidence="1">12085_t:CDS:1</fullName>
    </submittedName>
</protein>
<sequence>MGSTQILQPDILEWKQPIIGLKINTFGHECTKQLLTIYKSATHANGKEPHNGMKSYIPLKNVQERQKGYYDKSIRPIEFKIRDQVLLYKLAKEKVYGNKLKEKWKGPYFIHDYRALGTYKLQTIEGKVLKIW</sequence>
<evidence type="ECO:0000313" key="2">
    <source>
        <dbReference type="Proteomes" id="UP000789405"/>
    </source>
</evidence>
<dbReference type="OrthoDB" id="5425374at2759"/>
<accession>A0A9N9C3V6</accession>
<keyword evidence="2" id="KW-1185">Reference proteome</keyword>
<dbReference type="AlphaFoldDB" id="A0A9N9C3V6"/>
<comment type="caution">
    <text evidence="1">The sequence shown here is derived from an EMBL/GenBank/DDBJ whole genome shotgun (WGS) entry which is preliminary data.</text>
</comment>